<dbReference type="SUPFAM" id="SSF51679">
    <property type="entry name" value="Bacterial luciferase-like"/>
    <property type="match status" value="1"/>
</dbReference>
<organism evidence="2 3">
    <name type="scientific">Actinokineospora alba</name>
    <dbReference type="NCBI Taxonomy" id="504798"/>
    <lineage>
        <taxon>Bacteria</taxon>
        <taxon>Bacillati</taxon>
        <taxon>Actinomycetota</taxon>
        <taxon>Actinomycetes</taxon>
        <taxon>Pseudonocardiales</taxon>
        <taxon>Pseudonocardiaceae</taxon>
        <taxon>Actinokineospora</taxon>
    </lineage>
</organism>
<dbReference type="InterPro" id="IPR011251">
    <property type="entry name" value="Luciferase-like_dom"/>
</dbReference>
<evidence type="ECO:0000313" key="3">
    <source>
        <dbReference type="Proteomes" id="UP000199651"/>
    </source>
</evidence>
<evidence type="ECO:0000313" key="2">
    <source>
        <dbReference type="EMBL" id="SDP18050.1"/>
    </source>
</evidence>
<protein>
    <submittedName>
        <fullName evidence="2">Luciferase-like monooxygenase</fullName>
    </submittedName>
</protein>
<evidence type="ECO:0000259" key="1">
    <source>
        <dbReference type="Pfam" id="PF00296"/>
    </source>
</evidence>
<dbReference type="Gene3D" id="3.20.20.30">
    <property type="entry name" value="Luciferase-like domain"/>
    <property type="match status" value="1"/>
</dbReference>
<keyword evidence="2" id="KW-0560">Oxidoreductase</keyword>
<dbReference type="GO" id="GO:0016705">
    <property type="term" value="F:oxidoreductase activity, acting on paired donors, with incorporation or reduction of molecular oxygen"/>
    <property type="evidence" value="ECO:0007669"/>
    <property type="project" value="InterPro"/>
</dbReference>
<proteinExistence type="predicted"/>
<dbReference type="EMBL" id="FNJB01000007">
    <property type="protein sequence ID" value="SDP18050.1"/>
    <property type="molecule type" value="Genomic_DNA"/>
</dbReference>
<dbReference type="PANTHER" id="PTHR30011">
    <property type="entry name" value="ALKANESULFONATE MONOOXYGENASE-RELATED"/>
    <property type="match status" value="1"/>
</dbReference>
<name>A0A1H0QLH4_9PSEU</name>
<dbReference type="STRING" id="504798.SAMN05421871_10436"/>
<keyword evidence="2" id="KW-0503">Monooxygenase</keyword>
<feature type="domain" description="Luciferase-like" evidence="1">
    <location>
        <begin position="15"/>
        <end position="229"/>
    </location>
</feature>
<dbReference type="InterPro" id="IPR036661">
    <property type="entry name" value="Luciferase-like_sf"/>
</dbReference>
<reference evidence="3" key="1">
    <citation type="submission" date="2016-10" db="EMBL/GenBank/DDBJ databases">
        <authorList>
            <person name="Varghese N."/>
            <person name="Submissions S."/>
        </authorList>
    </citation>
    <scope>NUCLEOTIDE SEQUENCE [LARGE SCALE GENOMIC DNA]</scope>
    <source>
        <strain evidence="3">IBRC-M 10655</strain>
    </source>
</reference>
<dbReference type="InterPro" id="IPR051260">
    <property type="entry name" value="Diverse_substr_monoxygenases"/>
</dbReference>
<dbReference type="Pfam" id="PF00296">
    <property type="entry name" value="Bac_luciferase"/>
    <property type="match status" value="1"/>
</dbReference>
<sequence>MKVGIGLPNTVPGCDGATLVEWARRADGGPFSTLAVLDRVRYDSVEPFAALSAAAAVTSRIGLATMIAIGPLRGPAMLAKQAVSVDALSGGRFTLGLAVGARLDDYDAAGVDHRTRGAALSTQLAYLRGEFDSAGIGPTVPFGAKGIELLVGGTSGAALARMARYGDGYAHGGGPPRAFGSAATKARAAWRDLGRPGAPALWGQGYIALGDAERGRDYLRDYYAFTGPFAEKIAAGALTSVREVKDYVRGYADEGCDELILFPTVADLDDLDRLAEALS</sequence>
<dbReference type="PANTHER" id="PTHR30011:SF32">
    <property type="entry name" value="CONSERVED PROTEIN"/>
    <property type="match status" value="1"/>
</dbReference>
<dbReference type="OrthoDB" id="5723200at2"/>
<keyword evidence="3" id="KW-1185">Reference proteome</keyword>
<accession>A0A1H0QLH4</accession>
<dbReference type="Proteomes" id="UP000199651">
    <property type="component" value="Unassembled WGS sequence"/>
</dbReference>
<dbReference type="GO" id="GO:0004497">
    <property type="term" value="F:monooxygenase activity"/>
    <property type="evidence" value="ECO:0007669"/>
    <property type="project" value="UniProtKB-KW"/>
</dbReference>
<dbReference type="AlphaFoldDB" id="A0A1H0QLH4"/>
<gene>
    <name evidence="2" type="ORF">SAMN05192558_10737</name>
</gene>